<evidence type="ECO:0000256" key="1">
    <source>
        <dbReference type="SAM" id="SignalP"/>
    </source>
</evidence>
<keyword evidence="1" id="KW-0732">Signal</keyword>
<evidence type="ECO:0000313" key="3">
    <source>
        <dbReference type="Proteomes" id="UP000551616"/>
    </source>
</evidence>
<dbReference type="EMBL" id="JABRWO010000001">
    <property type="protein sequence ID" value="MBA2113111.1"/>
    <property type="molecule type" value="Genomic_DNA"/>
</dbReference>
<keyword evidence="3" id="KW-1185">Reference proteome</keyword>
<reference evidence="2 3" key="1">
    <citation type="submission" date="2020-05" db="EMBL/GenBank/DDBJ databases">
        <title>Bremerella alba sp. nov., a novel planctomycete isolated from the surface of the macroalga Fucus spiralis.</title>
        <authorList>
            <person name="Godinho O."/>
            <person name="Botelho R."/>
            <person name="Albuquerque L."/>
            <person name="Wiegand S."/>
            <person name="Da Costa M.S."/>
            <person name="Lobo-Da-Cunha A."/>
            <person name="Jogler C."/>
            <person name="Lage O.M."/>
        </authorList>
    </citation>
    <scope>NUCLEOTIDE SEQUENCE [LARGE SCALE GENOMIC DNA]</scope>
    <source>
        <strain evidence="2 3">FF15</strain>
    </source>
</reference>
<organism evidence="2 3">
    <name type="scientific">Bremerella alba</name>
    <dbReference type="NCBI Taxonomy" id="980252"/>
    <lineage>
        <taxon>Bacteria</taxon>
        <taxon>Pseudomonadati</taxon>
        <taxon>Planctomycetota</taxon>
        <taxon>Planctomycetia</taxon>
        <taxon>Pirellulales</taxon>
        <taxon>Pirellulaceae</taxon>
        <taxon>Bremerella</taxon>
    </lineage>
</organism>
<evidence type="ECO:0000313" key="2">
    <source>
        <dbReference type="EMBL" id="MBA2113111.1"/>
    </source>
</evidence>
<comment type="caution">
    <text evidence="2">The sequence shown here is derived from an EMBL/GenBank/DDBJ whole genome shotgun (WGS) entry which is preliminary data.</text>
</comment>
<protein>
    <submittedName>
        <fullName evidence="2">Uncharacterized protein</fullName>
    </submittedName>
</protein>
<dbReference type="RefSeq" id="WP_207394627.1">
    <property type="nucleotide sequence ID" value="NZ_JABRWO010000001.1"/>
</dbReference>
<gene>
    <name evidence="2" type="ORF">HOV93_02590</name>
</gene>
<name>A0A7V8V1J1_9BACT</name>
<feature type="signal peptide" evidence="1">
    <location>
        <begin position="1"/>
        <end position="22"/>
    </location>
</feature>
<feature type="chain" id="PRO_5030605802" evidence="1">
    <location>
        <begin position="23"/>
        <end position="138"/>
    </location>
</feature>
<dbReference type="AlphaFoldDB" id="A0A7V8V1J1"/>
<sequence>MKSVVILCVAALSLYAGPFALADFPPVDDRPALPKLQAGYPEKIALTDVWTFVAGQSLAFPGCTSRLRFEGKPTTGSHVYYQAMPTKWSKSEVCVTLTYAHTGKSGVITEVTIGDQNYYRDDRAEAFFVWDRRMPWER</sequence>
<proteinExistence type="predicted"/>
<accession>A0A7V8V1J1</accession>
<dbReference type="Proteomes" id="UP000551616">
    <property type="component" value="Unassembled WGS sequence"/>
</dbReference>